<evidence type="ECO:0000256" key="1">
    <source>
        <dbReference type="SAM" id="MobiDB-lite"/>
    </source>
</evidence>
<feature type="compositionally biased region" description="Polar residues" evidence="1">
    <location>
        <begin position="177"/>
        <end position="194"/>
    </location>
</feature>
<reference evidence="2 3" key="1">
    <citation type="submission" date="2024-02" db="EMBL/GenBank/DDBJ databases">
        <authorList>
            <person name="Daric V."/>
            <person name="Darras S."/>
        </authorList>
    </citation>
    <scope>NUCLEOTIDE SEQUENCE [LARGE SCALE GENOMIC DNA]</scope>
</reference>
<gene>
    <name evidence="2" type="ORF">CVLEPA_LOCUS9170</name>
</gene>
<organism evidence="2 3">
    <name type="scientific">Clavelina lepadiformis</name>
    <name type="common">Light-bulb sea squirt</name>
    <name type="synonym">Ascidia lepadiformis</name>
    <dbReference type="NCBI Taxonomy" id="159417"/>
    <lineage>
        <taxon>Eukaryota</taxon>
        <taxon>Metazoa</taxon>
        <taxon>Chordata</taxon>
        <taxon>Tunicata</taxon>
        <taxon>Ascidiacea</taxon>
        <taxon>Aplousobranchia</taxon>
        <taxon>Clavelinidae</taxon>
        <taxon>Clavelina</taxon>
    </lineage>
</organism>
<dbReference type="Proteomes" id="UP001642483">
    <property type="component" value="Unassembled WGS sequence"/>
</dbReference>
<dbReference type="EMBL" id="CAWYQH010000057">
    <property type="protein sequence ID" value="CAK8678898.1"/>
    <property type="molecule type" value="Genomic_DNA"/>
</dbReference>
<comment type="caution">
    <text evidence="2">The sequence shown here is derived from an EMBL/GenBank/DDBJ whole genome shotgun (WGS) entry which is preliminary data.</text>
</comment>
<feature type="region of interest" description="Disordered" evidence="1">
    <location>
        <begin position="168"/>
        <end position="263"/>
    </location>
</feature>
<name>A0ABP0FIV1_CLALP</name>
<evidence type="ECO:0000313" key="2">
    <source>
        <dbReference type="EMBL" id="CAK8678898.1"/>
    </source>
</evidence>
<proteinExistence type="predicted"/>
<accession>A0ABP0FIV1</accession>
<evidence type="ECO:0000313" key="3">
    <source>
        <dbReference type="Proteomes" id="UP001642483"/>
    </source>
</evidence>
<sequence>MAKPITYADKVKRQWNKDLAVDYSYHREFTIQMFKESKREDVYSLLRETAIPIRIIESIIQKPGNIINITLDSKNAIRIADILEERPEVKHATAHGDDRTNLTMRWVPIDYPQKHLDKFFAKFGIRGPAQLGFDKHGIKDGKRMRCAVSYDGQIQTCSLCTEQGHKYRECPDRPKSDTNNSDVKDSPTSTTEQSNLDENELTYPTKESHEVTTNTVETIPAAGAPRMRAKDKRAKNVERNPPAAASLSKDSLNHVTQTSNFSS</sequence>
<protein>
    <recommendedName>
        <fullName evidence="4">CCHC-type domain-containing protein</fullName>
    </recommendedName>
</protein>
<evidence type="ECO:0008006" key="4">
    <source>
        <dbReference type="Google" id="ProtNLM"/>
    </source>
</evidence>
<feature type="compositionally biased region" description="Polar residues" evidence="1">
    <location>
        <begin position="248"/>
        <end position="263"/>
    </location>
</feature>
<keyword evidence="3" id="KW-1185">Reference proteome</keyword>